<gene>
    <name evidence="2" type="ORF">GE061_000081</name>
</gene>
<reference evidence="2" key="1">
    <citation type="journal article" date="2021" name="Mol. Ecol. Resour.">
        <title>Apolygus lucorum genome provides insights into omnivorousness and mesophyll feeding.</title>
        <authorList>
            <person name="Liu Y."/>
            <person name="Liu H."/>
            <person name="Wang H."/>
            <person name="Huang T."/>
            <person name="Liu B."/>
            <person name="Yang B."/>
            <person name="Yin L."/>
            <person name="Li B."/>
            <person name="Zhang Y."/>
            <person name="Zhang S."/>
            <person name="Jiang F."/>
            <person name="Zhang X."/>
            <person name="Ren Y."/>
            <person name="Wang B."/>
            <person name="Wang S."/>
            <person name="Lu Y."/>
            <person name="Wu K."/>
            <person name="Fan W."/>
            <person name="Wang G."/>
        </authorList>
    </citation>
    <scope>NUCLEOTIDE SEQUENCE</scope>
    <source>
        <strain evidence="2">12Hb</strain>
    </source>
</reference>
<dbReference type="Pfam" id="PF00078">
    <property type="entry name" value="RVT_1"/>
    <property type="match status" value="1"/>
</dbReference>
<accession>A0A8S9Y5A4</accession>
<evidence type="ECO:0000313" key="2">
    <source>
        <dbReference type="EMBL" id="KAF6215748.1"/>
    </source>
</evidence>
<evidence type="ECO:0000259" key="1">
    <source>
        <dbReference type="PROSITE" id="PS50878"/>
    </source>
</evidence>
<keyword evidence="3" id="KW-1185">Reference proteome</keyword>
<dbReference type="Proteomes" id="UP000466442">
    <property type="component" value="Linkage Group LG1"/>
</dbReference>
<sequence length="270" mass="29210">MREGPLMVSKGVSKGCPQGSVLGPKLWNLVFDGLLERITSNGFTVLAYADDAAVILRGPSRSSLEAEGARVARILEDWSLTSKLEFAPLKCETMMMRGKKVGYRTQNLDSGRPAVVRLGGQRLTPVREVKYLGVCLGAGLTLRSHIHKTSQRAAQALSKRAALIKCAKAYRTVASSGIPVACGVLPADLEAARRAKLHQLGLCESGTCTCGDASETAEHVLRGCTKWTPQRRTLEEKVYGNEPPDDLTLYVSKVGFPALVDFARQVLARD</sequence>
<dbReference type="OrthoDB" id="6623216at2759"/>
<dbReference type="InterPro" id="IPR000477">
    <property type="entry name" value="RT_dom"/>
</dbReference>
<comment type="caution">
    <text evidence="2">The sequence shown here is derived from an EMBL/GenBank/DDBJ whole genome shotgun (WGS) entry which is preliminary data.</text>
</comment>
<proteinExistence type="predicted"/>
<organism evidence="2 3">
    <name type="scientific">Apolygus lucorum</name>
    <name type="common">Small green plant bug</name>
    <name type="synonym">Lygocoris lucorum</name>
    <dbReference type="NCBI Taxonomy" id="248454"/>
    <lineage>
        <taxon>Eukaryota</taxon>
        <taxon>Metazoa</taxon>
        <taxon>Ecdysozoa</taxon>
        <taxon>Arthropoda</taxon>
        <taxon>Hexapoda</taxon>
        <taxon>Insecta</taxon>
        <taxon>Pterygota</taxon>
        <taxon>Neoptera</taxon>
        <taxon>Paraneoptera</taxon>
        <taxon>Hemiptera</taxon>
        <taxon>Heteroptera</taxon>
        <taxon>Panheteroptera</taxon>
        <taxon>Cimicomorpha</taxon>
        <taxon>Miridae</taxon>
        <taxon>Mirini</taxon>
        <taxon>Apolygus</taxon>
    </lineage>
</organism>
<dbReference type="PANTHER" id="PTHR33332">
    <property type="entry name" value="REVERSE TRANSCRIPTASE DOMAIN-CONTAINING PROTEIN"/>
    <property type="match status" value="1"/>
</dbReference>
<evidence type="ECO:0000313" key="3">
    <source>
        <dbReference type="Proteomes" id="UP000466442"/>
    </source>
</evidence>
<dbReference type="AlphaFoldDB" id="A0A8S9Y5A4"/>
<name>A0A8S9Y5A4_APOLU</name>
<protein>
    <recommendedName>
        <fullName evidence="1">Reverse transcriptase domain-containing protein</fullName>
    </recommendedName>
</protein>
<dbReference type="EMBL" id="WIXP02000001">
    <property type="protein sequence ID" value="KAF6215748.1"/>
    <property type="molecule type" value="Genomic_DNA"/>
</dbReference>
<dbReference type="PROSITE" id="PS50878">
    <property type="entry name" value="RT_POL"/>
    <property type="match status" value="1"/>
</dbReference>
<feature type="domain" description="Reverse transcriptase" evidence="1">
    <location>
        <begin position="1"/>
        <end position="136"/>
    </location>
</feature>